<proteinExistence type="predicted"/>
<name>A0A6C0JHY8_9ZZZZ</name>
<dbReference type="EMBL" id="MN740376">
    <property type="protein sequence ID" value="QHU03388.1"/>
    <property type="molecule type" value="Genomic_DNA"/>
</dbReference>
<sequence>MNKNTFNNLNTHEYNRQKLDYTVKNGRIDISGPHNNKENLPLFREKPRVLDSINNQNLSHTYDETKEQRFFFSKENIDNLQKLLKYHVWLQSEKTHVISEQNVNELLIIMKSIYLQYGSNSNINVIEQVKKLNAFVLDYCVPNILINIEMSRLYKKNVSKIPKPMELPKYISRAGTRTNPNYFI</sequence>
<feature type="domain" description="Minor capsid protein P8 central region" evidence="1">
    <location>
        <begin position="61"/>
        <end position="175"/>
    </location>
</feature>
<dbReference type="AlphaFoldDB" id="A0A6C0JHY8"/>
<evidence type="ECO:0000259" key="1">
    <source>
        <dbReference type="Pfam" id="PF19065"/>
    </source>
</evidence>
<accession>A0A6C0JHY8</accession>
<organism evidence="2">
    <name type="scientific">viral metagenome</name>
    <dbReference type="NCBI Taxonomy" id="1070528"/>
    <lineage>
        <taxon>unclassified sequences</taxon>
        <taxon>metagenomes</taxon>
        <taxon>organismal metagenomes</taxon>
    </lineage>
</organism>
<dbReference type="Pfam" id="PF19065">
    <property type="entry name" value="P8_CR"/>
    <property type="match status" value="1"/>
</dbReference>
<dbReference type="InterPro" id="IPR043916">
    <property type="entry name" value="P8_CR"/>
</dbReference>
<evidence type="ECO:0000313" key="2">
    <source>
        <dbReference type="EMBL" id="QHU03388.1"/>
    </source>
</evidence>
<protein>
    <recommendedName>
        <fullName evidence="1">Minor capsid protein P8 central region domain-containing protein</fullName>
    </recommendedName>
</protein>
<reference evidence="2" key="1">
    <citation type="journal article" date="2020" name="Nature">
        <title>Giant virus diversity and host interactions through global metagenomics.</title>
        <authorList>
            <person name="Schulz F."/>
            <person name="Roux S."/>
            <person name="Paez-Espino D."/>
            <person name="Jungbluth S."/>
            <person name="Walsh D.A."/>
            <person name="Denef V.J."/>
            <person name="McMahon K.D."/>
            <person name="Konstantinidis K.T."/>
            <person name="Eloe-Fadrosh E.A."/>
            <person name="Kyrpides N.C."/>
            <person name="Woyke T."/>
        </authorList>
    </citation>
    <scope>NUCLEOTIDE SEQUENCE</scope>
    <source>
        <strain evidence="2">GVMAG-M-3300026093-6</strain>
    </source>
</reference>